<keyword evidence="6" id="KW-0408">Iron</keyword>
<comment type="cofactor">
    <cofactor evidence="1">
        <name>[4Fe-4S] cluster</name>
        <dbReference type="ChEBI" id="CHEBI:49883"/>
    </cofactor>
</comment>
<dbReference type="SFLD" id="SFLDS00029">
    <property type="entry name" value="Radical_SAM"/>
    <property type="match status" value="1"/>
</dbReference>
<keyword evidence="4" id="KW-0949">S-adenosyl-L-methionine</keyword>
<dbReference type="GO" id="GO:0046872">
    <property type="term" value="F:metal ion binding"/>
    <property type="evidence" value="ECO:0007669"/>
    <property type="project" value="UniProtKB-KW"/>
</dbReference>
<dbReference type="InterPro" id="IPR006158">
    <property type="entry name" value="Cobalamin-bd"/>
</dbReference>
<comment type="caution">
    <text evidence="9">The sequence shown here is derived from an EMBL/GenBank/DDBJ whole genome shotgun (WGS) entry which is preliminary data.</text>
</comment>
<accession>A0A5M8P1U3</accession>
<evidence type="ECO:0000256" key="2">
    <source>
        <dbReference type="ARBA" id="ARBA00022603"/>
    </source>
</evidence>
<dbReference type="InterPro" id="IPR006638">
    <property type="entry name" value="Elp3/MiaA/NifB-like_rSAM"/>
</dbReference>
<dbReference type="CDD" id="cd01335">
    <property type="entry name" value="Radical_SAM"/>
    <property type="match status" value="1"/>
</dbReference>
<keyword evidence="5" id="KW-0479">Metal-binding</keyword>
<keyword evidence="3 9" id="KW-0808">Transferase</keyword>
<sequence>MNNNLTIKLISPRMSLRPMDSEMKRRMSPPLSLVTLASMTPKQHFVYIEDENIGKINFDDNPDLVGITVSVDTVYRAFEISKRYRDKGTKVVFGGIHASACPQEMSGHCDSVCVGEAENLWKQIIEDCIVDNLKPIYFHAEPTDLSLVPIANWNFIKHKEKYLYYNVVVTSRGCPFRCEFCYNSCDYVSGKYRNRPVEDIIEEIMRIGTKQIMFIDDNFIGNIRWTESLLEKITSLNLIWHAAVSTNIVHYPELIVKMAKTGCRSLFIGFESINAASLTSVNKQQNKISEYEKLIQLLHENGIMVNASLVFGFDNDTIETFSQTLNWLIKNKVETMTGHILTPYPGTILHNKLKKENRIICSNLEKYNTSHVVFQPANLTSEQLQAGYRKMYSNFYSLRNILKRRPQNKRMVASYFLFNFGYRKYGRLVSFFGKLDLMNFIGKIARKLSYGI</sequence>
<feature type="domain" description="Radical SAM core" evidence="8">
    <location>
        <begin position="160"/>
        <end position="377"/>
    </location>
</feature>
<organism evidence="9 10">
    <name type="scientific">Candidatus Ordinivivax streblomastigis</name>
    <dbReference type="NCBI Taxonomy" id="2540710"/>
    <lineage>
        <taxon>Bacteria</taxon>
        <taxon>Pseudomonadati</taxon>
        <taxon>Bacteroidota</taxon>
        <taxon>Bacteroidia</taxon>
        <taxon>Bacteroidales</taxon>
        <taxon>Candidatus Ordinivivax</taxon>
    </lineage>
</organism>
<dbReference type="PROSITE" id="PS51918">
    <property type="entry name" value="RADICAL_SAM"/>
    <property type="match status" value="1"/>
</dbReference>
<dbReference type="SMART" id="SM00729">
    <property type="entry name" value="Elp3"/>
    <property type="match status" value="1"/>
</dbReference>
<protein>
    <submittedName>
        <fullName evidence="9">Hopanoid C-2 methylase</fullName>
        <ecNumber evidence="9">2.1.1.-</ecNumber>
    </submittedName>
</protein>
<dbReference type="EC" id="2.1.1.-" evidence="9"/>
<dbReference type="GO" id="GO:0005829">
    <property type="term" value="C:cytosol"/>
    <property type="evidence" value="ECO:0007669"/>
    <property type="project" value="TreeGrafter"/>
</dbReference>
<dbReference type="SUPFAM" id="SSF102114">
    <property type="entry name" value="Radical SAM enzymes"/>
    <property type="match status" value="1"/>
</dbReference>
<dbReference type="Proteomes" id="UP000324575">
    <property type="component" value="Unassembled WGS sequence"/>
</dbReference>
<dbReference type="AlphaFoldDB" id="A0A5M8P1U3"/>
<evidence type="ECO:0000313" key="10">
    <source>
        <dbReference type="Proteomes" id="UP000324575"/>
    </source>
</evidence>
<evidence type="ECO:0000256" key="3">
    <source>
        <dbReference type="ARBA" id="ARBA00022679"/>
    </source>
</evidence>
<evidence type="ECO:0000256" key="5">
    <source>
        <dbReference type="ARBA" id="ARBA00022723"/>
    </source>
</evidence>
<dbReference type="GO" id="GO:0008168">
    <property type="term" value="F:methyltransferase activity"/>
    <property type="evidence" value="ECO:0007669"/>
    <property type="project" value="UniProtKB-KW"/>
</dbReference>
<dbReference type="InterPro" id="IPR023404">
    <property type="entry name" value="rSAM_horseshoe"/>
</dbReference>
<dbReference type="SFLD" id="SFLDG01082">
    <property type="entry name" value="B12-binding_domain_containing"/>
    <property type="match status" value="1"/>
</dbReference>
<gene>
    <name evidence="9" type="ORF">EZS26_001528</name>
</gene>
<dbReference type="InterPro" id="IPR051198">
    <property type="entry name" value="BchE-like"/>
</dbReference>
<evidence type="ECO:0000259" key="8">
    <source>
        <dbReference type="PROSITE" id="PS51918"/>
    </source>
</evidence>
<dbReference type="InterPro" id="IPR007197">
    <property type="entry name" value="rSAM"/>
</dbReference>
<reference evidence="9 10" key="1">
    <citation type="submission" date="2019-03" db="EMBL/GenBank/DDBJ databases">
        <title>Single cell metagenomics reveals metabolic interactions within the superorganism composed of flagellate Streblomastix strix and complex community of Bacteroidetes bacteria on its surface.</title>
        <authorList>
            <person name="Treitli S.C."/>
            <person name="Kolisko M."/>
            <person name="Husnik F."/>
            <person name="Keeling P."/>
            <person name="Hampl V."/>
        </authorList>
    </citation>
    <scope>NUCLEOTIDE SEQUENCE [LARGE SCALE GENOMIC DNA]</scope>
    <source>
        <strain evidence="9">St1</strain>
    </source>
</reference>
<dbReference type="EMBL" id="SNRX01000008">
    <property type="protein sequence ID" value="KAA6302415.1"/>
    <property type="molecule type" value="Genomic_DNA"/>
</dbReference>
<dbReference type="PANTHER" id="PTHR43409">
    <property type="entry name" value="ANAEROBIC MAGNESIUM-PROTOPORPHYRIN IX MONOMETHYL ESTER CYCLASE-RELATED"/>
    <property type="match status" value="1"/>
</dbReference>
<dbReference type="SFLD" id="SFLDG01123">
    <property type="entry name" value="methyltransferase_(Class_B)"/>
    <property type="match status" value="1"/>
</dbReference>
<keyword evidence="2 9" id="KW-0489">Methyltransferase</keyword>
<dbReference type="InterPro" id="IPR058240">
    <property type="entry name" value="rSAM_sf"/>
</dbReference>
<dbReference type="Gene3D" id="3.40.50.280">
    <property type="entry name" value="Cobalamin-binding domain"/>
    <property type="match status" value="1"/>
</dbReference>
<dbReference type="CDD" id="cd02068">
    <property type="entry name" value="radical_SAM_B12_BD"/>
    <property type="match status" value="1"/>
</dbReference>
<evidence type="ECO:0000313" key="9">
    <source>
        <dbReference type="EMBL" id="KAA6302415.1"/>
    </source>
</evidence>
<keyword evidence="7" id="KW-0411">Iron-sulfur</keyword>
<proteinExistence type="predicted"/>
<dbReference type="GO" id="GO:0051539">
    <property type="term" value="F:4 iron, 4 sulfur cluster binding"/>
    <property type="evidence" value="ECO:0007669"/>
    <property type="project" value="UniProtKB-KW"/>
</dbReference>
<dbReference type="InterPro" id="IPR025274">
    <property type="entry name" value="DUF4070"/>
</dbReference>
<evidence type="ECO:0000256" key="4">
    <source>
        <dbReference type="ARBA" id="ARBA00022691"/>
    </source>
</evidence>
<evidence type="ECO:0000256" key="1">
    <source>
        <dbReference type="ARBA" id="ARBA00001966"/>
    </source>
</evidence>
<dbReference type="PANTHER" id="PTHR43409:SF7">
    <property type="entry name" value="BLL1977 PROTEIN"/>
    <property type="match status" value="1"/>
</dbReference>
<dbReference type="GO" id="GO:0031419">
    <property type="term" value="F:cobalamin binding"/>
    <property type="evidence" value="ECO:0007669"/>
    <property type="project" value="InterPro"/>
</dbReference>
<dbReference type="Pfam" id="PF13282">
    <property type="entry name" value="DUF4070"/>
    <property type="match status" value="1"/>
</dbReference>
<dbReference type="Pfam" id="PF02310">
    <property type="entry name" value="B12-binding"/>
    <property type="match status" value="1"/>
</dbReference>
<dbReference type="Gene3D" id="3.80.30.20">
    <property type="entry name" value="tm_1862 like domain"/>
    <property type="match status" value="1"/>
</dbReference>
<evidence type="ECO:0000256" key="7">
    <source>
        <dbReference type="ARBA" id="ARBA00023014"/>
    </source>
</evidence>
<dbReference type="GO" id="GO:0032259">
    <property type="term" value="P:methylation"/>
    <property type="evidence" value="ECO:0007669"/>
    <property type="project" value="UniProtKB-KW"/>
</dbReference>
<dbReference type="InterPro" id="IPR034466">
    <property type="entry name" value="Methyltransferase_Class_B"/>
</dbReference>
<dbReference type="Pfam" id="PF04055">
    <property type="entry name" value="Radical_SAM"/>
    <property type="match status" value="1"/>
</dbReference>
<evidence type="ECO:0000256" key="6">
    <source>
        <dbReference type="ARBA" id="ARBA00023004"/>
    </source>
</evidence>
<name>A0A5M8P1U3_9BACT</name>